<dbReference type="EMBL" id="WIXE01010728">
    <property type="protein sequence ID" value="KAK5977334.1"/>
    <property type="molecule type" value="Genomic_DNA"/>
</dbReference>
<dbReference type="Proteomes" id="UP001331761">
    <property type="component" value="Unassembled WGS sequence"/>
</dbReference>
<name>A0AAN8FIV8_TRICO</name>
<sequence>MLKAVRFFLERRRRRRSRKKAQRLRIVEFVEGGYQTAQNRGVQRHSSSPDKPRPCSEAVQMTASEAELGASISPPPNDLNMEQAHASQTKDELHDYGDIESTFKHRCDKIISSVLQNTSESIQASDMDKNTMNDKFEDAIRYAEYQLKSAEYENNE</sequence>
<gene>
    <name evidence="2" type="ORF">GCK32_020582</name>
</gene>
<feature type="region of interest" description="Disordered" evidence="1">
    <location>
        <begin position="38"/>
        <end position="92"/>
    </location>
</feature>
<dbReference type="AlphaFoldDB" id="A0AAN8FIV8"/>
<accession>A0AAN8FIV8</accession>
<evidence type="ECO:0000313" key="2">
    <source>
        <dbReference type="EMBL" id="KAK5977334.1"/>
    </source>
</evidence>
<protein>
    <submittedName>
        <fullName evidence="2">Uncharacterized protein</fullName>
    </submittedName>
</protein>
<organism evidence="2 3">
    <name type="scientific">Trichostrongylus colubriformis</name>
    <name type="common">Black scour worm</name>
    <dbReference type="NCBI Taxonomy" id="6319"/>
    <lineage>
        <taxon>Eukaryota</taxon>
        <taxon>Metazoa</taxon>
        <taxon>Ecdysozoa</taxon>
        <taxon>Nematoda</taxon>
        <taxon>Chromadorea</taxon>
        <taxon>Rhabditida</taxon>
        <taxon>Rhabditina</taxon>
        <taxon>Rhabditomorpha</taxon>
        <taxon>Strongyloidea</taxon>
        <taxon>Trichostrongylidae</taxon>
        <taxon>Trichostrongylus</taxon>
    </lineage>
</organism>
<keyword evidence="3" id="KW-1185">Reference proteome</keyword>
<reference evidence="2 3" key="1">
    <citation type="submission" date="2019-10" db="EMBL/GenBank/DDBJ databases">
        <title>Assembly and Annotation for the nematode Trichostrongylus colubriformis.</title>
        <authorList>
            <person name="Martin J."/>
        </authorList>
    </citation>
    <scope>NUCLEOTIDE SEQUENCE [LARGE SCALE GENOMIC DNA]</scope>
    <source>
        <strain evidence="2">G859</strain>
        <tissue evidence="2">Whole worm</tissue>
    </source>
</reference>
<proteinExistence type="predicted"/>
<feature type="non-terminal residue" evidence="2">
    <location>
        <position position="156"/>
    </location>
</feature>
<evidence type="ECO:0000313" key="3">
    <source>
        <dbReference type="Proteomes" id="UP001331761"/>
    </source>
</evidence>
<evidence type="ECO:0000256" key="1">
    <source>
        <dbReference type="SAM" id="MobiDB-lite"/>
    </source>
</evidence>
<comment type="caution">
    <text evidence="2">The sequence shown here is derived from an EMBL/GenBank/DDBJ whole genome shotgun (WGS) entry which is preliminary data.</text>
</comment>